<proteinExistence type="predicted"/>
<reference evidence="1 2" key="1">
    <citation type="submission" date="2012-05" db="EMBL/GenBank/DDBJ databases">
        <title>Recombination and specialization in a pathogen metapopulation.</title>
        <authorList>
            <person name="Gardiner A."/>
            <person name="Kemen E."/>
            <person name="Schultz-Larsen T."/>
            <person name="MacLean D."/>
            <person name="Van Oosterhout C."/>
            <person name="Jones J.D.G."/>
        </authorList>
    </citation>
    <scope>NUCLEOTIDE SEQUENCE [LARGE SCALE GENOMIC DNA]</scope>
    <source>
        <strain evidence="1 2">Ac Nc2</strain>
    </source>
</reference>
<dbReference type="AlphaFoldDB" id="A0A024G785"/>
<protein>
    <submittedName>
        <fullName evidence="1">Uncharacterized protein</fullName>
    </submittedName>
</protein>
<accession>A0A024G785</accession>
<evidence type="ECO:0000313" key="1">
    <source>
        <dbReference type="EMBL" id="CCI42741.1"/>
    </source>
</evidence>
<gene>
    <name evidence="1" type="ORF">BN9_035250</name>
</gene>
<dbReference type="EMBL" id="CAIX01000038">
    <property type="protein sequence ID" value="CCI42741.1"/>
    <property type="molecule type" value="Genomic_DNA"/>
</dbReference>
<comment type="caution">
    <text evidence="1">The sequence shown here is derived from an EMBL/GenBank/DDBJ whole genome shotgun (WGS) entry which is preliminary data.</text>
</comment>
<sequence>MQHLKKYINKNSGALLSVHNRIRLSCANQFKKVQDTSAIQPIFVDTITFRNPMGHGTLGKPCEHEFDQLIHHNTPLAKKDFDSRWWLKQETPINLSLPVYNINQERQEIFDLLILELHHREYHIYNSIRDN</sequence>
<keyword evidence="2" id="KW-1185">Reference proteome</keyword>
<evidence type="ECO:0000313" key="2">
    <source>
        <dbReference type="Proteomes" id="UP000053237"/>
    </source>
</evidence>
<dbReference type="InParanoid" id="A0A024G785"/>
<organism evidence="1 2">
    <name type="scientific">Albugo candida</name>
    <dbReference type="NCBI Taxonomy" id="65357"/>
    <lineage>
        <taxon>Eukaryota</taxon>
        <taxon>Sar</taxon>
        <taxon>Stramenopiles</taxon>
        <taxon>Oomycota</taxon>
        <taxon>Peronosporomycetes</taxon>
        <taxon>Albuginales</taxon>
        <taxon>Albuginaceae</taxon>
        <taxon>Albugo</taxon>
    </lineage>
</organism>
<name>A0A024G785_9STRA</name>
<dbReference type="Proteomes" id="UP000053237">
    <property type="component" value="Unassembled WGS sequence"/>
</dbReference>